<dbReference type="EMBL" id="SJZJ01000022">
    <property type="protein sequence ID" value="TCJ22582.1"/>
    <property type="molecule type" value="Genomic_DNA"/>
</dbReference>
<dbReference type="Pfam" id="PF02481">
    <property type="entry name" value="DNA_processg_A"/>
    <property type="match status" value="1"/>
</dbReference>
<dbReference type="RefSeq" id="WP_131584672.1">
    <property type="nucleotide sequence ID" value="NZ_SJZJ01000022.1"/>
</dbReference>
<gene>
    <name evidence="3" type="primary">dprA</name>
    <name evidence="3" type="ORF">EPD65_12615</name>
</gene>
<evidence type="ECO:0000313" key="3">
    <source>
        <dbReference type="EMBL" id="TCJ22582.1"/>
    </source>
</evidence>
<evidence type="ECO:0000256" key="1">
    <source>
        <dbReference type="ARBA" id="ARBA00006525"/>
    </source>
</evidence>
<organism evidence="3 4">
    <name type="scientific">Nocardioides jejuensis</name>
    <dbReference type="NCBI Taxonomy" id="2502782"/>
    <lineage>
        <taxon>Bacteria</taxon>
        <taxon>Bacillati</taxon>
        <taxon>Actinomycetota</taxon>
        <taxon>Actinomycetes</taxon>
        <taxon>Propionibacteriales</taxon>
        <taxon>Nocardioidaceae</taxon>
        <taxon>Nocardioides</taxon>
    </lineage>
</organism>
<evidence type="ECO:0000259" key="2">
    <source>
        <dbReference type="Pfam" id="PF02481"/>
    </source>
</evidence>
<dbReference type="PANTHER" id="PTHR43022:SF1">
    <property type="entry name" value="PROTEIN SMF"/>
    <property type="match status" value="1"/>
</dbReference>
<dbReference type="GO" id="GO:0009294">
    <property type="term" value="P:DNA-mediated transformation"/>
    <property type="evidence" value="ECO:0007669"/>
    <property type="project" value="InterPro"/>
</dbReference>
<name>A0A4V2NXU6_9ACTN</name>
<comment type="similarity">
    <text evidence="1">Belongs to the DprA/Smf family.</text>
</comment>
<keyword evidence="4" id="KW-1185">Reference proteome</keyword>
<accession>A0A4V2NXU6</accession>
<dbReference type="AlphaFoldDB" id="A0A4V2NXU6"/>
<dbReference type="Gene3D" id="3.40.50.450">
    <property type="match status" value="1"/>
</dbReference>
<dbReference type="NCBIfam" id="TIGR00732">
    <property type="entry name" value="dprA"/>
    <property type="match status" value="1"/>
</dbReference>
<proteinExistence type="inferred from homology"/>
<dbReference type="InterPro" id="IPR057666">
    <property type="entry name" value="DrpA_SLOG"/>
</dbReference>
<dbReference type="Proteomes" id="UP000295453">
    <property type="component" value="Unassembled WGS sequence"/>
</dbReference>
<comment type="caution">
    <text evidence="3">The sequence shown here is derived from an EMBL/GenBank/DDBJ whole genome shotgun (WGS) entry which is preliminary data.</text>
</comment>
<feature type="domain" description="Smf/DprA SLOG" evidence="2">
    <location>
        <begin position="77"/>
        <end position="296"/>
    </location>
</feature>
<sequence>MTASDADRVARVGLSRLGEPGDPRISALLEEMGAVRLFAALTEECDLEGVHTDVAARLAGADPGRDLERAESRGIRFVVPGDDEWPPQVGDLAGAGTVHDRGGAPLGLWVRGPVRLDQLQDSVAIVGSRSSTAYGEGVARAVAGDVVTRGMTVISGAAFGIDQAAHRGAVAAGGATVAVLASGVDRPYPVAHTRLIQHLADHGAVVSEVPPGSAPTRVRFLIRNRLIAALSRGTLVVEAASRSGALSTARWAERLNRTVMAVPGPVTSIQSAGPHDLVRSAAAQLVTSGAEVLELLGASGSHLIVEPCRQTRARDVLRPREARVLDAVPVSRPATTESIARTAGLGLVAVQTALGFLARDQFVERLEEGWRLGPQGRA</sequence>
<dbReference type="SUPFAM" id="SSF102405">
    <property type="entry name" value="MCP/YpsA-like"/>
    <property type="match status" value="1"/>
</dbReference>
<reference evidence="3 4" key="1">
    <citation type="submission" date="2019-03" db="EMBL/GenBank/DDBJ databases">
        <authorList>
            <person name="Kim M.K.M."/>
        </authorList>
    </citation>
    <scope>NUCLEOTIDE SEQUENCE [LARGE SCALE GENOMIC DNA]</scope>
    <source>
        <strain evidence="3 4">18JY15-6</strain>
    </source>
</reference>
<dbReference type="PANTHER" id="PTHR43022">
    <property type="entry name" value="PROTEIN SMF"/>
    <property type="match status" value="1"/>
</dbReference>
<protein>
    <submittedName>
        <fullName evidence="3">DNA-protecting protein DprA</fullName>
    </submittedName>
</protein>
<dbReference type="InterPro" id="IPR003488">
    <property type="entry name" value="DprA"/>
</dbReference>
<dbReference type="OrthoDB" id="9785707at2"/>
<evidence type="ECO:0000313" key="4">
    <source>
        <dbReference type="Proteomes" id="UP000295453"/>
    </source>
</evidence>